<dbReference type="InterPro" id="IPR025398">
    <property type="entry name" value="DUF4371"/>
</dbReference>
<dbReference type="EMBL" id="CARXXK010000003">
    <property type="protein sequence ID" value="CAI6362490.1"/>
    <property type="molecule type" value="Genomic_DNA"/>
</dbReference>
<reference evidence="3 10" key="1">
    <citation type="submission" date="2023-01" db="EMBL/GenBank/DDBJ databases">
        <authorList>
            <person name="Whitehead M."/>
        </authorList>
    </citation>
    <scope>NUCLEOTIDE SEQUENCE [LARGE SCALE GENOMIC DNA]</scope>
</reference>
<dbReference type="SMART" id="SM00597">
    <property type="entry name" value="ZnF_TTF"/>
    <property type="match status" value="1"/>
</dbReference>
<dbReference type="EMBL" id="CARXXK010001060">
    <property type="protein sequence ID" value="CAI6372670.1"/>
    <property type="molecule type" value="Genomic_DNA"/>
</dbReference>
<feature type="region of interest" description="Disordered" evidence="1">
    <location>
        <begin position="1"/>
        <end position="25"/>
    </location>
</feature>
<dbReference type="EMBL" id="CARXXK010001014">
    <property type="protein sequence ID" value="CAI6371575.1"/>
    <property type="molecule type" value="Genomic_DNA"/>
</dbReference>
<evidence type="ECO:0000313" key="8">
    <source>
        <dbReference type="EMBL" id="CAI6372670.1"/>
    </source>
</evidence>
<dbReference type="AlphaFoldDB" id="A0AAV0W4C8"/>
<evidence type="ECO:0000313" key="5">
    <source>
        <dbReference type="EMBL" id="CAI6362490.1"/>
    </source>
</evidence>
<feature type="domain" description="TTF-type" evidence="2">
    <location>
        <begin position="177"/>
        <end position="263"/>
    </location>
</feature>
<name>A0AAV0W4C8_9HEMI</name>
<dbReference type="Proteomes" id="UP001160148">
    <property type="component" value="Unassembled WGS sequence"/>
</dbReference>
<proteinExistence type="predicted"/>
<dbReference type="InterPro" id="IPR006580">
    <property type="entry name" value="Znf_TTF"/>
</dbReference>
<dbReference type="Pfam" id="PF14291">
    <property type="entry name" value="DUF4371"/>
    <property type="match status" value="1"/>
</dbReference>
<evidence type="ECO:0000259" key="2">
    <source>
        <dbReference type="SMART" id="SM00597"/>
    </source>
</evidence>
<dbReference type="EMBL" id="CARXXK010001217">
    <property type="protein sequence ID" value="CAI6374489.1"/>
    <property type="molecule type" value="Genomic_DNA"/>
</dbReference>
<evidence type="ECO:0000313" key="6">
    <source>
        <dbReference type="EMBL" id="CAI6364017.1"/>
    </source>
</evidence>
<dbReference type="GO" id="GO:0046983">
    <property type="term" value="F:protein dimerization activity"/>
    <property type="evidence" value="ECO:0007669"/>
    <property type="project" value="InterPro"/>
</dbReference>
<evidence type="ECO:0000313" key="10">
    <source>
        <dbReference type="Proteomes" id="UP001160148"/>
    </source>
</evidence>
<evidence type="ECO:0000313" key="9">
    <source>
        <dbReference type="EMBL" id="CAI6374489.1"/>
    </source>
</evidence>
<evidence type="ECO:0000313" key="4">
    <source>
        <dbReference type="EMBL" id="CAI6353638.1"/>
    </source>
</evidence>
<sequence length="881" mass="101162">MSGEGNKRQRLSGAQYKKKRIEREKDSAKQRVGLLQFLKPNQQIEHNLSVNNFTLHSENISNNSTICEKIIDNDVSKSHIDNEHQSNNVEDPENINNNNTICEEIINNNISNNVQDDINIVSDDSIDLTFFEDPSKWPDPLNDGHRLILVKKFNNPVQIILTQYPINDDGRSFSSKYFYRILSNGENIQRTWLMYSKDVDSVFCFCCKLFKSGTFSLATHGNRDWKNIGNILKNHENSPNHKNALLNWKELEIRVKMGKTIDDVNQVIIRAETEHWKAVINRIISLIKIMAGQNLPLRGDSDKLNTPHNGNFLKMIEFLGLYDPVMKEHIRRITSEEIHSHYLGKNIQNEIIQLLSKKINLQIISALKNAKYYSIILDCTPDISHKEQMTMIFRFVTTTEGINKNEKHTNVSVNEHFIDFIELHSTTGLNMTNVLIQKLKDLDIPIDDMRGQGYDNGSNMRGQNSGVQARVREINSRAFYVPCNAHCLNLVLNDAANCCLDAVNFFGLIQEIYVFFSGSTHRWNVFKKHVSSLTLKPLSATRWESRVDAVKAIRFQVGEVYDSLIEIVEDLTLVNATGVKCRAEAKSIAEKLVDFKFLCCLVIWYDILFEINHTSKLLQSVSLNISETITQLKNTIIFLKEYRTDEGFQKTLGQAKTLANELQIEANFPVPTRIRRRTTQFAYESRDEPIHDPKQSFKINFFNQILDTAIQSINDRFSQLTDHSDLFSFLYNITEISDFDELMKNCKDLQIALTSSDGLSTDIVAVELYGEIISLQKRFTFETCDPKSILTYICRNKLIELYPNTYVILRILLTLPVTAATAERSFSKLKILKNYLRTNISQDQLVGLATLSIESEIAEELDMDELIQSFASLKARKVNFK</sequence>
<evidence type="ECO:0000256" key="1">
    <source>
        <dbReference type="SAM" id="MobiDB-lite"/>
    </source>
</evidence>
<dbReference type="InterPro" id="IPR012337">
    <property type="entry name" value="RNaseH-like_sf"/>
</dbReference>
<comment type="caution">
    <text evidence="3">The sequence shown here is derived from an EMBL/GenBank/DDBJ whole genome shotgun (WGS) entry which is preliminary data.</text>
</comment>
<keyword evidence="10" id="KW-1185">Reference proteome</keyword>
<evidence type="ECO:0000313" key="7">
    <source>
        <dbReference type="EMBL" id="CAI6371575.1"/>
    </source>
</evidence>
<dbReference type="InterPro" id="IPR008906">
    <property type="entry name" value="HATC_C_dom"/>
</dbReference>
<gene>
    <name evidence="5" type="ORF">MEUPH1_LOCUS17553</name>
    <name evidence="6" type="ORF">MEUPH1_LOCUS18895</name>
    <name evidence="7" type="ORF">MEUPH1_LOCUS25566</name>
    <name evidence="8" type="ORF">MEUPH1_LOCUS26512</name>
    <name evidence="9" type="ORF">MEUPH1_LOCUS28116</name>
    <name evidence="3" type="ORF">MEUPH1_LOCUS7102</name>
    <name evidence="4" type="ORF">MEUPH1_LOCUS9737</name>
</gene>
<organism evidence="3 10">
    <name type="scientific">Macrosiphum euphorbiae</name>
    <name type="common">potato aphid</name>
    <dbReference type="NCBI Taxonomy" id="13131"/>
    <lineage>
        <taxon>Eukaryota</taxon>
        <taxon>Metazoa</taxon>
        <taxon>Ecdysozoa</taxon>
        <taxon>Arthropoda</taxon>
        <taxon>Hexapoda</taxon>
        <taxon>Insecta</taxon>
        <taxon>Pterygota</taxon>
        <taxon>Neoptera</taxon>
        <taxon>Paraneoptera</taxon>
        <taxon>Hemiptera</taxon>
        <taxon>Sternorrhyncha</taxon>
        <taxon>Aphidomorpha</taxon>
        <taxon>Aphidoidea</taxon>
        <taxon>Aphididae</taxon>
        <taxon>Macrosiphini</taxon>
        <taxon>Macrosiphum</taxon>
    </lineage>
</organism>
<dbReference type="Pfam" id="PF05699">
    <property type="entry name" value="Dimer_Tnp_hAT"/>
    <property type="match status" value="1"/>
</dbReference>
<dbReference type="EMBL" id="CARXXK010000003">
    <property type="protein sequence ID" value="CAI6364017.1"/>
    <property type="molecule type" value="Genomic_DNA"/>
</dbReference>
<accession>A0AAV0W4C8</accession>
<dbReference type="EMBL" id="CARXXK010000002">
    <property type="protein sequence ID" value="CAI6353638.1"/>
    <property type="molecule type" value="Genomic_DNA"/>
</dbReference>
<dbReference type="PANTHER" id="PTHR45749">
    <property type="match status" value="1"/>
</dbReference>
<dbReference type="SUPFAM" id="SSF53098">
    <property type="entry name" value="Ribonuclease H-like"/>
    <property type="match status" value="1"/>
</dbReference>
<protein>
    <recommendedName>
        <fullName evidence="2">TTF-type domain-containing protein</fullName>
    </recommendedName>
</protein>
<dbReference type="EMBL" id="CARXXK010000001">
    <property type="protein sequence ID" value="CAI6350668.1"/>
    <property type="molecule type" value="Genomic_DNA"/>
</dbReference>
<dbReference type="PANTHER" id="PTHR45749:SF35">
    <property type="entry name" value="AC-LIKE TRANSPOSASE-RELATED"/>
    <property type="match status" value="1"/>
</dbReference>
<evidence type="ECO:0000313" key="3">
    <source>
        <dbReference type="EMBL" id="CAI6350668.1"/>
    </source>
</evidence>